<keyword evidence="8 10" id="KW-0472">Membrane</keyword>
<name>A0A6J6PBS1_9ZZZZ</name>
<dbReference type="AlphaFoldDB" id="A0A6J6PBS1"/>
<dbReference type="GO" id="GO:0006493">
    <property type="term" value="P:protein O-linked glycosylation"/>
    <property type="evidence" value="ECO:0007669"/>
    <property type="project" value="InterPro"/>
</dbReference>
<dbReference type="UniPathway" id="UPA00378"/>
<evidence type="ECO:0000256" key="2">
    <source>
        <dbReference type="ARBA" id="ARBA00004922"/>
    </source>
</evidence>
<feature type="transmembrane region" description="Helical" evidence="10">
    <location>
        <begin position="520"/>
        <end position="543"/>
    </location>
</feature>
<dbReference type="GO" id="GO:0000030">
    <property type="term" value="F:mannosyltransferase activity"/>
    <property type="evidence" value="ECO:0007669"/>
    <property type="project" value="InterPro"/>
</dbReference>
<evidence type="ECO:0000259" key="12">
    <source>
        <dbReference type="Pfam" id="PF16192"/>
    </source>
</evidence>
<evidence type="ECO:0000256" key="8">
    <source>
        <dbReference type="ARBA" id="ARBA00023136"/>
    </source>
</evidence>
<evidence type="ECO:0000256" key="6">
    <source>
        <dbReference type="ARBA" id="ARBA00022692"/>
    </source>
</evidence>
<feature type="transmembrane region" description="Helical" evidence="10">
    <location>
        <begin position="438"/>
        <end position="455"/>
    </location>
</feature>
<dbReference type="Pfam" id="PF16192">
    <property type="entry name" value="PMT_4TMC"/>
    <property type="match status" value="1"/>
</dbReference>
<feature type="domain" description="Protein O-mannosyl-transferase C-terminal four TM" evidence="12">
    <location>
        <begin position="366"/>
        <end position="562"/>
    </location>
</feature>
<dbReference type="InterPro" id="IPR027005">
    <property type="entry name" value="PMT-like"/>
</dbReference>
<feature type="transmembrane region" description="Helical" evidence="10">
    <location>
        <begin position="485"/>
        <end position="508"/>
    </location>
</feature>
<dbReference type="InterPro" id="IPR032421">
    <property type="entry name" value="PMT_4TMC"/>
</dbReference>
<gene>
    <name evidence="13" type="ORF">UFOPK2579_00719</name>
</gene>
<feature type="transmembrane region" description="Helical" evidence="10">
    <location>
        <begin position="178"/>
        <end position="196"/>
    </location>
</feature>
<comment type="subcellular location">
    <subcellularLocation>
        <location evidence="1">Endomembrane system</location>
        <topology evidence="1">Multi-pass membrane protein</topology>
    </subcellularLocation>
</comment>
<dbReference type="PANTHER" id="PTHR10050">
    <property type="entry name" value="DOLICHYL-PHOSPHATE-MANNOSE--PROTEIN MANNOSYLTRANSFERASE"/>
    <property type="match status" value="1"/>
</dbReference>
<evidence type="ECO:0000256" key="4">
    <source>
        <dbReference type="ARBA" id="ARBA00022676"/>
    </source>
</evidence>
<dbReference type="GO" id="GO:0016020">
    <property type="term" value="C:membrane"/>
    <property type="evidence" value="ECO:0007669"/>
    <property type="project" value="InterPro"/>
</dbReference>
<protein>
    <submittedName>
        <fullName evidence="13">Unannotated protein</fullName>
    </submittedName>
</protein>
<keyword evidence="4" id="KW-0328">Glycosyltransferase</keyword>
<dbReference type="Pfam" id="PF02366">
    <property type="entry name" value="PMT"/>
    <property type="match status" value="1"/>
</dbReference>
<feature type="transmembrane region" description="Helical" evidence="10">
    <location>
        <begin position="288"/>
        <end position="309"/>
    </location>
</feature>
<feature type="domain" description="ArnT-like N-terminal" evidence="11">
    <location>
        <begin position="39"/>
        <end position="292"/>
    </location>
</feature>
<dbReference type="InterPro" id="IPR003342">
    <property type="entry name" value="ArnT-like_N"/>
</dbReference>
<keyword evidence="5" id="KW-0808">Transferase</keyword>
<proteinExistence type="inferred from homology"/>
<accession>A0A6J6PBS1</accession>
<dbReference type="EMBL" id="CAEZXR010000064">
    <property type="protein sequence ID" value="CAB4696920.1"/>
    <property type="molecule type" value="Genomic_DNA"/>
</dbReference>
<evidence type="ECO:0000259" key="11">
    <source>
        <dbReference type="Pfam" id="PF02366"/>
    </source>
</evidence>
<feature type="transmembrane region" description="Helical" evidence="10">
    <location>
        <begin position="127"/>
        <end position="148"/>
    </location>
</feature>
<feature type="transmembrane region" description="Helical" evidence="10">
    <location>
        <begin position="155"/>
        <end position="172"/>
    </location>
</feature>
<organism evidence="13">
    <name type="scientific">freshwater metagenome</name>
    <dbReference type="NCBI Taxonomy" id="449393"/>
    <lineage>
        <taxon>unclassified sequences</taxon>
        <taxon>metagenomes</taxon>
        <taxon>ecological metagenomes</taxon>
    </lineage>
</organism>
<evidence type="ECO:0000256" key="1">
    <source>
        <dbReference type="ARBA" id="ARBA00004127"/>
    </source>
</evidence>
<evidence type="ECO:0000256" key="3">
    <source>
        <dbReference type="ARBA" id="ARBA00007222"/>
    </source>
</evidence>
<dbReference type="GO" id="GO:0012505">
    <property type="term" value="C:endomembrane system"/>
    <property type="evidence" value="ECO:0007669"/>
    <property type="project" value="UniProtKB-SubCell"/>
</dbReference>
<reference evidence="13" key="1">
    <citation type="submission" date="2020-05" db="EMBL/GenBank/DDBJ databases">
        <authorList>
            <person name="Chiriac C."/>
            <person name="Salcher M."/>
            <person name="Ghai R."/>
            <person name="Kavagutti S V."/>
        </authorList>
    </citation>
    <scope>NUCLEOTIDE SEQUENCE</scope>
</reference>
<evidence type="ECO:0000256" key="9">
    <source>
        <dbReference type="SAM" id="MobiDB-lite"/>
    </source>
</evidence>
<feature type="transmembrane region" description="Helical" evidence="10">
    <location>
        <begin position="249"/>
        <end position="267"/>
    </location>
</feature>
<sequence length="563" mass="62950">MTTQVPERDELTSLPSAWQRARGRLKLEDPFIGWTSSIALMFLALFLRLWKLGSPKEFEFDETYYAKDAWSLINHGYVLEYVEDANDKILSGATRGQWQDDPSMIVHPEVGKWLIGLGEKAFDMDPFGWRVASAVVGALMVLVMCRLARRVTGSTALGLVAGLLLMLDGLQFVLSRLALLDIFLAFFTLCAVACLVNDRDWYRAKMARLVPEQLSEPTAWGPVRSLLWRPWLFVGGICFGLACGTKWTAVYPLAAFGIMVWLWSAGARRSFGVRHSVVRSAVVDGIPAFVHLVLVGVVVYVATWAGWLVHADQYEEHLSSTQYTQFVAERGCNGESADNELDPTKRWPTATEPDASGPGELVQSLRSLWSYHHDVYEFHTHFLNCAEHTYASQPSGWLLLNRPVGVAADTDIQPGTRGCDAPAGSDCLRQVLLIGTPMIWWGGIIALVFAALMWVGARDWRYGLAVVGTASTWLPWLLYDDRPIFLFYAVVTLPFIVLALTLAIGKLIGSSPEPSTRRTVGVIVSGSFVVLVLLNFAWFWPIFTNGLLTHSEWLDRIWFSRWI</sequence>
<evidence type="ECO:0000256" key="7">
    <source>
        <dbReference type="ARBA" id="ARBA00022989"/>
    </source>
</evidence>
<dbReference type="PANTHER" id="PTHR10050:SF46">
    <property type="entry name" value="PROTEIN O-MANNOSYL-TRANSFERASE 2"/>
    <property type="match status" value="1"/>
</dbReference>
<evidence type="ECO:0000256" key="5">
    <source>
        <dbReference type="ARBA" id="ARBA00022679"/>
    </source>
</evidence>
<keyword evidence="6 10" id="KW-0812">Transmembrane</keyword>
<comment type="similarity">
    <text evidence="3">Belongs to the glycosyltransferase 39 family.</text>
</comment>
<feature type="transmembrane region" description="Helical" evidence="10">
    <location>
        <begin position="31"/>
        <end position="50"/>
    </location>
</feature>
<feature type="region of interest" description="Disordered" evidence="9">
    <location>
        <begin position="336"/>
        <end position="357"/>
    </location>
</feature>
<evidence type="ECO:0000313" key="13">
    <source>
        <dbReference type="EMBL" id="CAB4696920.1"/>
    </source>
</evidence>
<evidence type="ECO:0000256" key="10">
    <source>
        <dbReference type="SAM" id="Phobius"/>
    </source>
</evidence>
<keyword evidence="7 10" id="KW-1133">Transmembrane helix</keyword>
<comment type="pathway">
    <text evidence="2">Protein modification; protein glycosylation.</text>
</comment>